<comment type="similarity">
    <text evidence="2">Belongs to the terpene synthase family.</text>
</comment>
<organism evidence="4 5">
    <name type="scientific">Streptomyces subrutilus</name>
    <dbReference type="NCBI Taxonomy" id="36818"/>
    <lineage>
        <taxon>Bacteria</taxon>
        <taxon>Bacillati</taxon>
        <taxon>Actinomycetota</taxon>
        <taxon>Actinomycetes</taxon>
        <taxon>Kitasatosporales</taxon>
        <taxon>Streptomycetaceae</taxon>
        <taxon>Streptomyces</taxon>
    </lineage>
</organism>
<dbReference type="InterPro" id="IPR008949">
    <property type="entry name" value="Isoprenoid_synthase_dom_sf"/>
</dbReference>
<dbReference type="PANTHER" id="PTHR35201:SF4">
    <property type="entry name" value="BETA-PINACENE SYNTHASE-RELATED"/>
    <property type="match status" value="1"/>
</dbReference>
<evidence type="ECO:0000313" key="5">
    <source>
        <dbReference type="Proteomes" id="UP000095705"/>
    </source>
</evidence>
<dbReference type="Pfam" id="PF19086">
    <property type="entry name" value="Terpene_syn_C_2"/>
    <property type="match status" value="1"/>
</dbReference>
<dbReference type="GO" id="GO:0046872">
    <property type="term" value="F:metal ion binding"/>
    <property type="evidence" value="ECO:0007669"/>
    <property type="project" value="UniProtKB-KW"/>
</dbReference>
<keyword evidence="1 2" id="KW-0456">Lyase</keyword>
<evidence type="ECO:0000256" key="1">
    <source>
        <dbReference type="ARBA" id="ARBA00023239"/>
    </source>
</evidence>
<protein>
    <recommendedName>
        <fullName evidence="2">Terpene synthase</fullName>
        <ecNumber evidence="2">4.2.3.-</ecNumber>
    </recommendedName>
</protein>
<gene>
    <name evidence="4" type="ORF">BGK67_34330</name>
</gene>
<evidence type="ECO:0000256" key="3">
    <source>
        <dbReference type="SAM" id="MobiDB-lite"/>
    </source>
</evidence>
<dbReference type="SUPFAM" id="SSF48576">
    <property type="entry name" value="Terpenoid synthases"/>
    <property type="match status" value="1"/>
</dbReference>
<dbReference type="Gene3D" id="1.10.600.10">
    <property type="entry name" value="Farnesyl Diphosphate Synthase"/>
    <property type="match status" value="1"/>
</dbReference>
<dbReference type="PANTHER" id="PTHR35201">
    <property type="entry name" value="TERPENE SYNTHASE"/>
    <property type="match status" value="1"/>
</dbReference>
<comment type="cofactor">
    <cofactor evidence="2">
        <name>Mg(2+)</name>
        <dbReference type="ChEBI" id="CHEBI:18420"/>
    </cofactor>
</comment>
<dbReference type="EMBL" id="MEHK01000002">
    <property type="protein sequence ID" value="OEJ22588.1"/>
    <property type="molecule type" value="Genomic_DNA"/>
</dbReference>
<keyword evidence="2" id="KW-0460">Magnesium</keyword>
<proteinExistence type="inferred from homology"/>
<dbReference type="InterPro" id="IPR034686">
    <property type="entry name" value="Terpene_cyclase-like_2"/>
</dbReference>
<keyword evidence="5" id="KW-1185">Reference proteome</keyword>
<dbReference type="Proteomes" id="UP000095705">
    <property type="component" value="Unassembled WGS sequence"/>
</dbReference>
<dbReference type="GO" id="GO:0010333">
    <property type="term" value="F:terpene synthase activity"/>
    <property type="evidence" value="ECO:0007669"/>
    <property type="project" value="InterPro"/>
</dbReference>
<dbReference type="SFLD" id="SFLDS00005">
    <property type="entry name" value="Isoprenoid_Synthase_Type_I"/>
    <property type="match status" value="1"/>
</dbReference>
<reference evidence="4 5" key="1">
    <citation type="submission" date="2016-08" db="EMBL/GenBank/DDBJ databases">
        <title>The complete genome of Streptomyces subrutilus 10-1-1.</title>
        <authorList>
            <person name="Chen X."/>
        </authorList>
    </citation>
    <scope>NUCLEOTIDE SEQUENCE [LARGE SCALE GENOMIC DNA]</scope>
    <source>
        <strain evidence="4 5">10-1-1</strain>
    </source>
</reference>
<feature type="compositionally biased region" description="Pro residues" evidence="3">
    <location>
        <begin position="26"/>
        <end position="35"/>
    </location>
</feature>
<dbReference type="AlphaFoldDB" id="A0A1E5P117"/>
<feature type="region of interest" description="Disordered" evidence="3">
    <location>
        <begin position="1"/>
        <end position="43"/>
    </location>
</feature>
<feature type="compositionally biased region" description="Polar residues" evidence="3">
    <location>
        <begin position="9"/>
        <end position="20"/>
    </location>
</feature>
<keyword evidence="2" id="KW-0479">Metal-binding</keyword>
<dbReference type="STRING" id="36818.BGK67_34330"/>
<dbReference type="SFLD" id="SFLDG01020">
    <property type="entry name" value="Terpene_Cyclase_Like_2"/>
    <property type="match status" value="1"/>
</dbReference>
<name>A0A1E5P117_9ACTN</name>
<accession>A0A1E5P117</accession>
<comment type="caution">
    <text evidence="4">The sequence shown here is derived from an EMBL/GenBank/DDBJ whole genome shotgun (WGS) entry which is preliminary data.</text>
</comment>
<evidence type="ECO:0000256" key="2">
    <source>
        <dbReference type="RuleBase" id="RU366034"/>
    </source>
</evidence>
<evidence type="ECO:0000313" key="4">
    <source>
        <dbReference type="EMBL" id="OEJ22588.1"/>
    </source>
</evidence>
<dbReference type="EC" id="4.2.3.-" evidence="2"/>
<sequence>MTSVERHTGQTADRTTSWGASQEVLPFPPQTPSPAAPRAEQEMHGWARRMGLVPDPAEFARLARMRLGTWAGYVHPLGTPGELALAAEWVAFICLVDDVFDSDELAADDRPQAVHELLADLLQVLDGTSSGRERPNSPYVRALNDLWQRTAPTASPGWAGRFTADYRDFAAASVAEARLRQQATPLGLQEYLALRRQSITMLPALHIGEAVSHIELPDQWRTHDVVGALRQTVVDAVGYGNDIASAESEHARGQDNLISILHREQTTSRDQAYAIARAMLHERLRHFDATASHLTAPGGSQTQSTTAPPPMVLAYAQMLQTWMRGTLQWSFETARFVPDTAQDKARRPEDGGHEG</sequence>